<gene>
    <name evidence="1" type="ORF">CVT26_000276</name>
</gene>
<name>A0A409XD47_9AGAR</name>
<reference evidence="1 2" key="1">
    <citation type="journal article" date="2018" name="Evol. Lett.">
        <title>Horizontal gene cluster transfer increased hallucinogenic mushroom diversity.</title>
        <authorList>
            <person name="Reynolds H.T."/>
            <person name="Vijayakumar V."/>
            <person name="Gluck-Thaler E."/>
            <person name="Korotkin H.B."/>
            <person name="Matheny P.B."/>
            <person name="Slot J.C."/>
        </authorList>
    </citation>
    <scope>NUCLEOTIDE SEQUENCE [LARGE SCALE GENOMIC DNA]</scope>
    <source>
        <strain evidence="1 2">SRW20</strain>
    </source>
</reference>
<keyword evidence="2" id="KW-1185">Reference proteome</keyword>
<proteinExistence type="predicted"/>
<sequence length="276" mass="30246">MVSADYVTSRGVQVLEKDEDLEKTVAEDDVVYLLLHSPSDTEILETIREASAPLLGSPQILASSSPALFSKYSVPLPSSSSSSYTLLALKDHDFTTPSSLFQSSSTTSSSTALQKWLLTHRLPTTLELTQDTFQGVMNAPQKPLVVIFAAPEGMKEKVMQRLRDVGSKWKVRTESKGEKEVGEVHGRQVVFAWMDSGRWGEWMKNMYGIVAPSEGESEVGKEAGLEDVKVVIADHSRLIYYDTDHLQNPIKATSSASIFAALDDAASGLSSYKHSE</sequence>
<protein>
    <submittedName>
        <fullName evidence="1">Uncharacterized protein</fullName>
    </submittedName>
</protein>
<dbReference type="AlphaFoldDB" id="A0A409XD47"/>
<dbReference type="Gene3D" id="3.40.30.10">
    <property type="entry name" value="Glutaredoxin"/>
    <property type="match status" value="1"/>
</dbReference>
<dbReference type="STRING" id="231916.A0A409XD47"/>
<evidence type="ECO:0000313" key="1">
    <source>
        <dbReference type="EMBL" id="PPQ88692.1"/>
    </source>
</evidence>
<comment type="caution">
    <text evidence="1">The sequence shown here is derived from an EMBL/GenBank/DDBJ whole genome shotgun (WGS) entry which is preliminary data.</text>
</comment>
<accession>A0A409XD47</accession>
<evidence type="ECO:0000313" key="2">
    <source>
        <dbReference type="Proteomes" id="UP000284706"/>
    </source>
</evidence>
<feature type="non-terminal residue" evidence="1">
    <location>
        <position position="276"/>
    </location>
</feature>
<dbReference type="EMBL" id="NHYE01003599">
    <property type="protein sequence ID" value="PPQ88692.1"/>
    <property type="molecule type" value="Genomic_DNA"/>
</dbReference>
<dbReference type="InParanoid" id="A0A409XD47"/>
<organism evidence="1 2">
    <name type="scientific">Gymnopilus dilepis</name>
    <dbReference type="NCBI Taxonomy" id="231916"/>
    <lineage>
        <taxon>Eukaryota</taxon>
        <taxon>Fungi</taxon>
        <taxon>Dikarya</taxon>
        <taxon>Basidiomycota</taxon>
        <taxon>Agaricomycotina</taxon>
        <taxon>Agaricomycetes</taxon>
        <taxon>Agaricomycetidae</taxon>
        <taxon>Agaricales</taxon>
        <taxon>Agaricineae</taxon>
        <taxon>Hymenogastraceae</taxon>
        <taxon>Gymnopilus</taxon>
    </lineage>
</organism>
<dbReference type="Pfam" id="PF13848">
    <property type="entry name" value="Thioredoxin_6"/>
    <property type="match status" value="1"/>
</dbReference>
<dbReference type="OrthoDB" id="72053at2759"/>
<dbReference type="Proteomes" id="UP000284706">
    <property type="component" value="Unassembled WGS sequence"/>
</dbReference>